<organism evidence="1 2">
    <name type="scientific">Larimichthys crocea</name>
    <name type="common">Large yellow croaker</name>
    <name type="synonym">Pseudosciaena crocea</name>
    <dbReference type="NCBI Taxonomy" id="215358"/>
    <lineage>
        <taxon>Eukaryota</taxon>
        <taxon>Metazoa</taxon>
        <taxon>Chordata</taxon>
        <taxon>Craniata</taxon>
        <taxon>Vertebrata</taxon>
        <taxon>Euteleostomi</taxon>
        <taxon>Actinopterygii</taxon>
        <taxon>Neopterygii</taxon>
        <taxon>Teleostei</taxon>
        <taxon>Neoteleostei</taxon>
        <taxon>Acanthomorphata</taxon>
        <taxon>Eupercaria</taxon>
        <taxon>Sciaenidae</taxon>
        <taxon>Larimichthys</taxon>
    </lineage>
</organism>
<name>A0ACD3RMU0_LARCR</name>
<reference evidence="1" key="1">
    <citation type="submission" date="2018-11" db="EMBL/GenBank/DDBJ databases">
        <title>The sequence and de novo assembly of Larimichthys crocea genome using PacBio and Hi-C technologies.</title>
        <authorList>
            <person name="Xu P."/>
            <person name="Chen B."/>
            <person name="Zhou Z."/>
            <person name="Ke Q."/>
            <person name="Wu Y."/>
            <person name="Bai H."/>
            <person name="Pu F."/>
        </authorList>
    </citation>
    <scope>NUCLEOTIDE SEQUENCE</scope>
    <source>
        <tissue evidence="1">Muscle</tissue>
    </source>
</reference>
<sequence length="750" mass="82579">METLEATSELQSRLSSLSFSSFPGITSKQGDNRPLDRLQNTDLSQSQPKSQADMDDTKEESGRHAEDNQEAPAELVLGEAGEENNSAGSCQLSAEMKAQMPPLKLPETWTSAALKELKAKLRMEEDSVVTVYRASQVMTKTKRRSWKGMSVTEMSRKGSKTQTNSNLAEILPVYRQDSHLSVNGGSHEFPANPTEGAFKSTSHYLFPNTLVIFGLGDWKSSDMTISVDVLVSAEVPVQNIGTMSAQARCLTWEGDWSTDIVTVAAERGRRGVYGKIVLTMCGEPQDEASVFSSTPLVQRKCLFPDQHNATDLSCTLPEGAGNETITTNSSQLGDSVCFAEIQVNKIDTTDYTVENRPPVWPTNKTPRRTVISKRGHLTWSSEDMDSLAEDIDQASTPKKRRLSRRDSQEEMAVQIKNENRQVSVCPSKRWSHTMCLSDPDTAILIGGETDDQNYCKDSLWKLELDNDFWFPMNSAASGPVPPCARGHSASYDPDSKSVFVYGGLREGQRYSELYILNTLTWKWKLVTAKGNVPNLAYHSAAFYKKELFVFGGVEPSHSSGDKSCSNALYIFNPEFELWYQPIVEGDRPLPRFGHSATLMSQKLIIFGGRKTATYLNDLHILDLGFMEYTAVKCGNMPPLPRGFHAALPVSDNRILVYGGCSAIGALHDLHVFNTDTNMWSSVASPLLCSKPRAGHSMISLGCSIVIDAEKHGQSENVGVHCSLLVFGGSDCSGAFYNDTVKCTVEIPGDK</sequence>
<evidence type="ECO:0000313" key="1">
    <source>
        <dbReference type="EMBL" id="TMS20932.1"/>
    </source>
</evidence>
<protein>
    <submittedName>
        <fullName evidence="1">Uncharacterized protein</fullName>
    </submittedName>
</protein>
<evidence type="ECO:0000313" key="2">
    <source>
        <dbReference type="Proteomes" id="UP000793456"/>
    </source>
</evidence>
<gene>
    <name evidence="1" type="ORF">E3U43_014905</name>
</gene>
<dbReference type="Proteomes" id="UP000793456">
    <property type="component" value="Chromosome III"/>
</dbReference>
<keyword evidence="2" id="KW-1185">Reference proteome</keyword>
<proteinExistence type="predicted"/>
<dbReference type="EMBL" id="CM011676">
    <property type="protein sequence ID" value="TMS20932.1"/>
    <property type="molecule type" value="Genomic_DNA"/>
</dbReference>
<accession>A0ACD3RMU0</accession>
<comment type="caution">
    <text evidence="1">The sequence shown here is derived from an EMBL/GenBank/DDBJ whole genome shotgun (WGS) entry which is preliminary data.</text>
</comment>